<gene>
    <name evidence="2" type="ORF">B0H15DRAFT_953891</name>
</gene>
<name>A0AAD6XLN7_9AGAR</name>
<comment type="caution">
    <text evidence="2">The sequence shown here is derived from an EMBL/GenBank/DDBJ whole genome shotgun (WGS) entry which is preliminary data.</text>
</comment>
<sequence>MTSSSCRCAVPFYPDPGQPQGPLPGQKIYLVTGRKVRFPGAYVSWSSADAQYKNVPSANLKSYKLWGPLEAAWFASCDRGEHRHPTSDTAAADILRKSEPPPSASSSPPGPPSTSMLPALKLQPSPTALRTGAGDSLRTPHTHVVKSTSIAAPMGTPSADSPRRSATRSPLVKPAPSLTAPKPTVSDVKPRRAGVPPARPASASPGQSAAAPPAIAGRMSYAVKYSGGGIVFGDYAEARARYHELQAAGEAPCLAPLPSLTEGVSFVEGFSGASASQARDVWINEEREARAQQVKDDWERAADRWRMKRNGVWTSESDEETESEPEVSDVSSISTGWD</sequence>
<dbReference type="EMBL" id="JARJCN010000058">
    <property type="protein sequence ID" value="KAJ7079805.1"/>
    <property type="molecule type" value="Genomic_DNA"/>
</dbReference>
<feature type="compositionally biased region" description="Low complexity" evidence="1">
    <location>
        <begin position="193"/>
        <end position="212"/>
    </location>
</feature>
<dbReference type="Proteomes" id="UP001222325">
    <property type="component" value="Unassembled WGS sequence"/>
</dbReference>
<proteinExistence type="predicted"/>
<evidence type="ECO:0000313" key="3">
    <source>
        <dbReference type="Proteomes" id="UP001222325"/>
    </source>
</evidence>
<evidence type="ECO:0000256" key="1">
    <source>
        <dbReference type="SAM" id="MobiDB-lite"/>
    </source>
</evidence>
<keyword evidence="3" id="KW-1185">Reference proteome</keyword>
<accession>A0AAD6XLN7</accession>
<feature type="region of interest" description="Disordered" evidence="1">
    <location>
        <begin position="96"/>
        <end position="212"/>
    </location>
</feature>
<evidence type="ECO:0000313" key="2">
    <source>
        <dbReference type="EMBL" id="KAJ7079805.1"/>
    </source>
</evidence>
<feature type="compositionally biased region" description="Acidic residues" evidence="1">
    <location>
        <begin position="316"/>
        <end position="327"/>
    </location>
</feature>
<organism evidence="2 3">
    <name type="scientific">Mycena belliarum</name>
    <dbReference type="NCBI Taxonomy" id="1033014"/>
    <lineage>
        <taxon>Eukaryota</taxon>
        <taxon>Fungi</taxon>
        <taxon>Dikarya</taxon>
        <taxon>Basidiomycota</taxon>
        <taxon>Agaricomycotina</taxon>
        <taxon>Agaricomycetes</taxon>
        <taxon>Agaricomycetidae</taxon>
        <taxon>Agaricales</taxon>
        <taxon>Marasmiineae</taxon>
        <taxon>Mycenaceae</taxon>
        <taxon>Mycena</taxon>
    </lineage>
</organism>
<feature type="region of interest" description="Disordered" evidence="1">
    <location>
        <begin position="309"/>
        <end position="338"/>
    </location>
</feature>
<reference evidence="2" key="1">
    <citation type="submission" date="2023-03" db="EMBL/GenBank/DDBJ databases">
        <title>Massive genome expansion in bonnet fungi (Mycena s.s.) driven by repeated elements and novel gene families across ecological guilds.</title>
        <authorList>
            <consortium name="Lawrence Berkeley National Laboratory"/>
            <person name="Harder C.B."/>
            <person name="Miyauchi S."/>
            <person name="Viragh M."/>
            <person name="Kuo A."/>
            <person name="Thoen E."/>
            <person name="Andreopoulos B."/>
            <person name="Lu D."/>
            <person name="Skrede I."/>
            <person name="Drula E."/>
            <person name="Henrissat B."/>
            <person name="Morin E."/>
            <person name="Kohler A."/>
            <person name="Barry K."/>
            <person name="LaButti K."/>
            <person name="Morin E."/>
            <person name="Salamov A."/>
            <person name="Lipzen A."/>
            <person name="Mereny Z."/>
            <person name="Hegedus B."/>
            <person name="Baldrian P."/>
            <person name="Stursova M."/>
            <person name="Weitz H."/>
            <person name="Taylor A."/>
            <person name="Grigoriev I.V."/>
            <person name="Nagy L.G."/>
            <person name="Martin F."/>
            <person name="Kauserud H."/>
        </authorList>
    </citation>
    <scope>NUCLEOTIDE SEQUENCE</scope>
    <source>
        <strain evidence="2">CBHHK173m</strain>
    </source>
</reference>
<dbReference type="AlphaFoldDB" id="A0AAD6XLN7"/>
<protein>
    <submittedName>
        <fullName evidence="2">Uncharacterized protein</fullName>
    </submittedName>
</protein>
<feature type="compositionally biased region" description="Pro residues" evidence="1">
    <location>
        <begin position="100"/>
        <end position="112"/>
    </location>
</feature>